<dbReference type="RefSeq" id="WP_014452588.1">
    <property type="nucleotide sequence ID" value="NC_017096.1"/>
</dbReference>
<sequence length="191" mass="21669">MNKAIIIILLILRTIITPFCNLAGRGTKTIDMNERAQLGFTGIYITVLDYKRVYPPIKEKEPGTKKYIAFEVLLDGSKDRTGGRFGSYVGWDSLDSYNTCGIYLEGKIGRREIYQLSLSPPEIVSLFGEDHPSVIGMGKLEGKVASGWVIFELPENFEINKFIYCYHEYSDLTKMLLPEAKVQIIFENPIK</sequence>
<organism evidence="1 2">
    <name type="scientific">Caldisericum exile (strain DSM 21853 / NBRC 104410 / AZM16c01)</name>
    <dbReference type="NCBI Taxonomy" id="511051"/>
    <lineage>
        <taxon>Bacteria</taxon>
        <taxon>Pseudomonadati</taxon>
        <taxon>Caldisericota/Cryosericota group</taxon>
        <taxon>Caldisericota</taxon>
        <taxon>Caldisericia</taxon>
        <taxon>Caldisericales</taxon>
        <taxon>Caldisericaceae</taxon>
        <taxon>Caldisericum</taxon>
    </lineage>
</organism>
<reference evidence="1 2" key="1">
    <citation type="submission" date="2011-01" db="EMBL/GenBank/DDBJ databases">
        <title>Whole genome sequence of Caldisericum exile AZM16c01.</title>
        <authorList>
            <person name="Narita-Yamada S."/>
            <person name="Kawakoshi A."/>
            <person name="Nakamura S."/>
            <person name="Sasagawa M."/>
            <person name="Fukada J."/>
            <person name="Sekine M."/>
            <person name="Kato Y."/>
            <person name="Fukai R."/>
            <person name="Sasaki K."/>
            <person name="Hanamaki A."/>
            <person name="Narita H."/>
            <person name="Konno Y."/>
            <person name="Mori K."/>
            <person name="Yamazaki S."/>
            <person name="Suzuki K."/>
            <person name="Fujita N."/>
        </authorList>
    </citation>
    <scope>NUCLEOTIDE SEQUENCE [LARGE SCALE GENOMIC DNA]</scope>
    <source>
        <strain evidence="2">DSM 21853 / NBRC 104410 / AZM16c01</strain>
    </source>
</reference>
<evidence type="ECO:0000313" key="2">
    <source>
        <dbReference type="Proteomes" id="UP000004793"/>
    </source>
</evidence>
<evidence type="ECO:0000313" key="1">
    <source>
        <dbReference type="EMBL" id="BAL80177.1"/>
    </source>
</evidence>
<gene>
    <name evidence="1" type="ordered locus">CSE_00510</name>
</gene>
<keyword evidence="2" id="KW-1185">Reference proteome</keyword>
<accession>A0A7U6GD20</accession>
<dbReference type="KEGG" id="cex:CSE_00510"/>
<dbReference type="Proteomes" id="UP000004793">
    <property type="component" value="Chromosome"/>
</dbReference>
<proteinExistence type="predicted"/>
<dbReference type="EMBL" id="AP012051">
    <property type="protein sequence ID" value="BAL80177.1"/>
    <property type="molecule type" value="Genomic_DNA"/>
</dbReference>
<protein>
    <submittedName>
        <fullName evidence="1">Uncharacterized protein</fullName>
    </submittedName>
</protein>
<name>A0A7U6GD20_CALEA</name>
<dbReference type="AlphaFoldDB" id="A0A7U6GD20"/>